<dbReference type="PANTHER" id="PTHR35336:SF5">
    <property type="entry name" value="ADENOSYLCOBINAMIDE AMIDOHYDROLASE"/>
    <property type="match status" value="1"/>
</dbReference>
<protein>
    <submittedName>
        <fullName evidence="1">Adenosylcobinamide amidohydrolase</fullName>
    </submittedName>
</protein>
<evidence type="ECO:0000313" key="1">
    <source>
        <dbReference type="EMBL" id="ATG49147.1"/>
    </source>
</evidence>
<accession>A0A291GG34</accession>
<dbReference type="OrthoDB" id="9767827at2"/>
<dbReference type="PANTHER" id="PTHR35336">
    <property type="entry name" value="ADENOSYLCOBINAMIDE AMIDOHYDROLASE"/>
    <property type="match status" value="1"/>
</dbReference>
<name>A0A291GG34_9RHOB</name>
<organism evidence="1 2">
    <name type="scientific">Celeribacter ethanolicus</name>
    <dbReference type="NCBI Taxonomy" id="1758178"/>
    <lineage>
        <taxon>Bacteria</taxon>
        <taxon>Pseudomonadati</taxon>
        <taxon>Pseudomonadota</taxon>
        <taxon>Alphaproteobacteria</taxon>
        <taxon>Rhodobacterales</taxon>
        <taxon>Roseobacteraceae</taxon>
        <taxon>Celeribacter</taxon>
    </lineage>
</organism>
<dbReference type="RefSeq" id="WP_096806720.1">
    <property type="nucleotide sequence ID" value="NZ_CP022196.1"/>
</dbReference>
<dbReference type="EMBL" id="CP022196">
    <property type="protein sequence ID" value="ATG49147.1"/>
    <property type="molecule type" value="Genomic_DNA"/>
</dbReference>
<dbReference type="STRING" id="1758178.GCA_001550095_01108"/>
<reference evidence="1 2" key="1">
    <citation type="submission" date="2017-06" db="EMBL/GenBank/DDBJ databases">
        <title>Celeribacter sp. TSPH2 complete genome sequence.</title>
        <authorList>
            <person name="Woo J.-H."/>
            <person name="Kim H.-S."/>
        </authorList>
    </citation>
    <scope>NUCLEOTIDE SEQUENCE [LARGE SCALE GENOMIC DNA]</scope>
    <source>
        <strain evidence="1 2">TSPH2</strain>
    </source>
</reference>
<sequence length="229" mass="24270">MADIFLTPHLTRPWLIADLGAPMRVLSFAPYRPGFVTARHIVWRELKNADLPVGLEVDDWIAAVMARNGHVDAVGLLTSRNITRFKRTEATVEDVRVAALATVGLGNAERIGARTARDWAVERYGTINVAVQADTPLRETAQIEALTIAAEARTAAVMDAGLRLAGGPVTGTGTDCLALAAPAGQGAYAGLHTALGEAIGQAVYSAVSEGAAEWVRENPLMMRKVFSGA</sequence>
<dbReference type="AlphaFoldDB" id="A0A291GG34"/>
<dbReference type="InterPro" id="IPR052209">
    <property type="entry name" value="CbiZ"/>
</dbReference>
<dbReference type="Pfam" id="PF01955">
    <property type="entry name" value="CbiZ"/>
    <property type="match status" value="1"/>
</dbReference>
<dbReference type="KEGG" id="ceh:CEW89_17170"/>
<dbReference type="GO" id="GO:0016787">
    <property type="term" value="F:hydrolase activity"/>
    <property type="evidence" value="ECO:0007669"/>
    <property type="project" value="UniProtKB-KW"/>
</dbReference>
<keyword evidence="2" id="KW-1185">Reference proteome</keyword>
<dbReference type="InterPro" id="IPR002808">
    <property type="entry name" value="AdoCbi_amidolase"/>
</dbReference>
<dbReference type="Proteomes" id="UP000217935">
    <property type="component" value="Chromosome"/>
</dbReference>
<evidence type="ECO:0000313" key="2">
    <source>
        <dbReference type="Proteomes" id="UP000217935"/>
    </source>
</evidence>
<proteinExistence type="predicted"/>
<keyword evidence="1" id="KW-0378">Hydrolase</keyword>
<gene>
    <name evidence="1" type="ORF">CEW89_17170</name>
</gene>